<comment type="caution">
    <text evidence="2">The sequence shown here is derived from an EMBL/GenBank/DDBJ whole genome shotgun (WGS) entry which is preliminary data.</text>
</comment>
<keyword evidence="3" id="KW-1185">Reference proteome</keyword>
<evidence type="ECO:0000313" key="3">
    <source>
        <dbReference type="Proteomes" id="UP000240572"/>
    </source>
</evidence>
<dbReference type="AlphaFoldDB" id="A0A2P8CV09"/>
<gene>
    <name evidence="2" type="ORF">B0I18_1147</name>
</gene>
<feature type="domain" description="DUF6965" evidence="1">
    <location>
        <begin position="20"/>
        <end position="83"/>
    </location>
</feature>
<protein>
    <recommendedName>
        <fullName evidence="1">DUF6965 domain-containing protein</fullName>
    </recommendedName>
</protein>
<accession>A0A2P8CV09</accession>
<dbReference type="Proteomes" id="UP000240572">
    <property type="component" value="Unassembled WGS sequence"/>
</dbReference>
<proteinExistence type="predicted"/>
<sequence length="94" mass="11291">MSSLTRIAVFIYLRSMNDKEELQRLKRFFHDIKLPEGRLDLGFFQINDVEKYLDACFTRLERNDGNDWFAPNLKKLQDMEQYFLDQPNIIKGMP</sequence>
<organism evidence="2 3">
    <name type="scientific">Taibaiella chishuiensis</name>
    <dbReference type="NCBI Taxonomy" id="1434707"/>
    <lineage>
        <taxon>Bacteria</taxon>
        <taxon>Pseudomonadati</taxon>
        <taxon>Bacteroidota</taxon>
        <taxon>Chitinophagia</taxon>
        <taxon>Chitinophagales</taxon>
        <taxon>Chitinophagaceae</taxon>
        <taxon>Taibaiella</taxon>
    </lineage>
</organism>
<dbReference type="EMBL" id="PYGD01000014">
    <property type="protein sequence ID" value="PSK88796.1"/>
    <property type="molecule type" value="Genomic_DNA"/>
</dbReference>
<dbReference type="Pfam" id="PF22292">
    <property type="entry name" value="DUF6965"/>
    <property type="match status" value="1"/>
</dbReference>
<dbReference type="InterPro" id="IPR054238">
    <property type="entry name" value="DUF6965"/>
</dbReference>
<evidence type="ECO:0000313" key="2">
    <source>
        <dbReference type="EMBL" id="PSK88796.1"/>
    </source>
</evidence>
<reference evidence="2 3" key="1">
    <citation type="submission" date="2018-03" db="EMBL/GenBank/DDBJ databases">
        <title>Genomic Encyclopedia of Type Strains, Phase III (KMG-III): the genomes of soil and plant-associated and newly described type strains.</title>
        <authorList>
            <person name="Whitman W."/>
        </authorList>
    </citation>
    <scope>NUCLEOTIDE SEQUENCE [LARGE SCALE GENOMIC DNA]</scope>
    <source>
        <strain evidence="2 3">CGMCC 1.12700</strain>
    </source>
</reference>
<name>A0A2P8CV09_9BACT</name>
<evidence type="ECO:0000259" key="1">
    <source>
        <dbReference type="Pfam" id="PF22292"/>
    </source>
</evidence>